<dbReference type="AlphaFoldDB" id="A0A813K8F8"/>
<gene>
    <name evidence="2" type="ORF">PGLA2088_LOCUS29315</name>
</gene>
<name>A0A813K8F8_POLGL</name>
<dbReference type="EMBL" id="CAJNNW010028256">
    <property type="protein sequence ID" value="CAE8695395.1"/>
    <property type="molecule type" value="Genomic_DNA"/>
</dbReference>
<evidence type="ECO:0000256" key="1">
    <source>
        <dbReference type="SAM" id="MobiDB-lite"/>
    </source>
</evidence>
<sequence length="143" mass="16202">MEHRELGCRVFLDATSMGHRELSCLGIFERIPLGQREFSCQDLFGPDTSQKPGYQPSVLFDGIPMRNRELICRVFLTYYSSEAGSSAAVFLFFFCQQQQQQTQQQTTKTTTSSNNNKTGQREGVGRQPVRQGGLHMENLTIPM</sequence>
<accession>A0A813K8F8</accession>
<evidence type="ECO:0000313" key="2">
    <source>
        <dbReference type="EMBL" id="CAE8695395.1"/>
    </source>
</evidence>
<proteinExistence type="predicted"/>
<feature type="compositionally biased region" description="Low complexity" evidence="1">
    <location>
        <begin position="103"/>
        <end position="118"/>
    </location>
</feature>
<comment type="caution">
    <text evidence="2">The sequence shown here is derived from an EMBL/GenBank/DDBJ whole genome shotgun (WGS) entry which is preliminary data.</text>
</comment>
<evidence type="ECO:0000313" key="3">
    <source>
        <dbReference type="Proteomes" id="UP000626109"/>
    </source>
</evidence>
<reference evidence="2" key="1">
    <citation type="submission" date="2021-02" db="EMBL/GenBank/DDBJ databases">
        <authorList>
            <person name="Dougan E. K."/>
            <person name="Rhodes N."/>
            <person name="Thang M."/>
            <person name="Chan C."/>
        </authorList>
    </citation>
    <scope>NUCLEOTIDE SEQUENCE</scope>
</reference>
<dbReference type="Proteomes" id="UP000626109">
    <property type="component" value="Unassembled WGS sequence"/>
</dbReference>
<feature type="region of interest" description="Disordered" evidence="1">
    <location>
        <begin position="103"/>
        <end position="143"/>
    </location>
</feature>
<protein>
    <submittedName>
        <fullName evidence="2">Uncharacterized protein</fullName>
    </submittedName>
</protein>
<organism evidence="2 3">
    <name type="scientific">Polarella glacialis</name>
    <name type="common">Dinoflagellate</name>
    <dbReference type="NCBI Taxonomy" id="89957"/>
    <lineage>
        <taxon>Eukaryota</taxon>
        <taxon>Sar</taxon>
        <taxon>Alveolata</taxon>
        <taxon>Dinophyceae</taxon>
        <taxon>Suessiales</taxon>
        <taxon>Suessiaceae</taxon>
        <taxon>Polarella</taxon>
    </lineage>
</organism>